<protein>
    <recommendedName>
        <fullName evidence="1">Replication protein A 70 kDa DNA-binding subunit B/D first OB fold domain-containing protein</fullName>
    </recommendedName>
</protein>
<name>A0AA89B6S5_9ASTE</name>
<dbReference type="Pfam" id="PF02721">
    <property type="entry name" value="DUF223"/>
    <property type="match status" value="1"/>
</dbReference>
<gene>
    <name evidence="2" type="ORF">RJ639_040684</name>
</gene>
<evidence type="ECO:0000313" key="2">
    <source>
        <dbReference type="EMBL" id="KAK3026657.1"/>
    </source>
</evidence>
<keyword evidence="3" id="KW-1185">Reference proteome</keyword>
<evidence type="ECO:0000313" key="3">
    <source>
        <dbReference type="Proteomes" id="UP001188597"/>
    </source>
</evidence>
<dbReference type="Proteomes" id="UP001188597">
    <property type="component" value="Unassembled WGS sequence"/>
</dbReference>
<sequence>MRLQKKTPQNYGGMSVEEFGKWIIDLGDGKLTTYSLENESDPTWIKVPIEFLIQHANRHYFYNVAMIMQEHPPSLNPTPTLLGARKEYREAHPHKIDILRYYCRKKDGNLSKSDCLKEGKKEPKNVNAKLSSNRCTIEAKQMETEWTKLSEIKADRDDWTIKVRVMRIWDGVNPSTKEIYNSNMILLDEERNLQHVLLRNNQRRTFLPQFKEGNIYMISNFKITDAKGTYRPLPKQDTIITLFHATKVQRLKQDLKSMP</sequence>
<proteinExistence type="predicted"/>
<dbReference type="InterPro" id="IPR003871">
    <property type="entry name" value="RFA1B/D_OB_1st"/>
</dbReference>
<feature type="domain" description="Replication protein A 70 kDa DNA-binding subunit B/D first OB fold" evidence="1">
    <location>
        <begin position="146"/>
        <end position="249"/>
    </location>
</feature>
<dbReference type="PANTHER" id="PTHR47165:SF4">
    <property type="entry name" value="OS03G0429900 PROTEIN"/>
    <property type="match status" value="1"/>
</dbReference>
<dbReference type="AlphaFoldDB" id="A0AA89B6S5"/>
<dbReference type="Gene3D" id="2.40.50.140">
    <property type="entry name" value="Nucleic acid-binding proteins"/>
    <property type="match status" value="1"/>
</dbReference>
<dbReference type="PANTHER" id="PTHR47165">
    <property type="entry name" value="OS03G0429900 PROTEIN"/>
    <property type="match status" value="1"/>
</dbReference>
<dbReference type="EMBL" id="JAVXUP010000492">
    <property type="protein sequence ID" value="KAK3026657.1"/>
    <property type="molecule type" value="Genomic_DNA"/>
</dbReference>
<accession>A0AA89B6S5</accession>
<reference evidence="2" key="1">
    <citation type="submission" date="2022-12" db="EMBL/GenBank/DDBJ databases">
        <title>Draft genome assemblies for two species of Escallonia (Escalloniales).</title>
        <authorList>
            <person name="Chanderbali A."/>
            <person name="Dervinis C."/>
            <person name="Anghel I."/>
            <person name="Soltis D."/>
            <person name="Soltis P."/>
            <person name="Zapata F."/>
        </authorList>
    </citation>
    <scope>NUCLEOTIDE SEQUENCE</scope>
    <source>
        <strain evidence="2">UCBG64.0493</strain>
        <tissue evidence="2">Leaf</tissue>
    </source>
</reference>
<dbReference type="InterPro" id="IPR012340">
    <property type="entry name" value="NA-bd_OB-fold"/>
</dbReference>
<dbReference type="CDD" id="cd04480">
    <property type="entry name" value="RPA1_DBD_A_like"/>
    <property type="match status" value="1"/>
</dbReference>
<comment type="caution">
    <text evidence="2">The sequence shown here is derived from an EMBL/GenBank/DDBJ whole genome shotgun (WGS) entry which is preliminary data.</text>
</comment>
<dbReference type="SUPFAM" id="SSF50249">
    <property type="entry name" value="Nucleic acid-binding proteins"/>
    <property type="match status" value="1"/>
</dbReference>
<evidence type="ECO:0000259" key="1">
    <source>
        <dbReference type="Pfam" id="PF02721"/>
    </source>
</evidence>
<organism evidence="2 3">
    <name type="scientific">Escallonia herrerae</name>
    <dbReference type="NCBI Taxonomy" id="1293975"/>
    <lineage>
        <taxon>Eukaryota</taxon>
        <taxon>Viridiplantae</taxon>
        <taxon>Streptophyta</taxon>
        <taxon>Embryophyta</taxon>
        <taxon>Tracheophyta</taxon>
        <taxon>Spermatophyta</taxon>
        <taxon>Magnoliopsida</taxon>
        <taxon>eudicotyledons</taxon>
        <taxon>Gunneridae</taxon>
        <taxon>Pentapetalae</taxon>
        <taxon>asterids</taxon>
        <taxon>campanulids</taxon>
        <taxon>Escalloniales</taxon>
        <taxon>Escalloniaceae</taxon>
        <taxon>Escallonia</taxon>
    </lineage>
</organism>